<accession>A0ABV3DPD0</accession>
<comment type="caution">
    <text evidence="2">The sequence shown here is derived from an EMBL/GenBank/DDBJ whole genome shotgun (WGS) entry which is preliminary data.</text>
</comment>
<feature type="region of interest" description="Disordered" evidence="1">
    <location>
        <begin position="29"/>
        <end position="53"/>
    </location>
</feature>
<dbReference type="EMBL" id="JBEZFP010000094">
    <property type="protein sequence ID" value="MEU8137612.1"/>
    <property type="molecule type" value="Genomic_DNA"/>
</dbReference>
<dbReference type="Proteomes" id="UP001551482">
    <property type="component" value="Unassembled WGS sequence"/>
</dbReference>
<dbReference type="Gene3D" id="3.30.1540.10">
    <property type="entry name" value="formyl-coa transferase, domain 3"/>
    <property type="match status" value="1"/>
</dbReference>
<protein>
    <submittedName>
        <fullName evidence="2">CoA transferase</fullName>
    </submittedName>
</protein>
<dbReference type="InterPro" id="IPR003673">
    <property type="entry name" value="CoA-Trfase_fam_III"/>
</dbReference>
<evidence type="ECO:0000313" key="3">
    <source>
        <dbReference type="Proteomes" id="UP001551482"/>
    </source>
</evidence>
<name>A0ABV3DPD0_9ACTN</name>
<dbReference type="GO" id="GO:0016740">
    <property type="term" value="F:transferase activity"/>
    <property type="evidence" value="ECO:0007669"/>
    <property type="project" value="UniProtKB-KW"/>
</dbReference>
<organism evidence="2 3">
    <name type="scientific">Streptodolium elevatio</name>
    <dbReference type="NCBI Taxonomy" id="3157996"/>
    <lineage>
        <taxon>Bacteria</taxon>
        <taxon>Bacillati</taxon>
        <taxon>Actinomycetota</taxon>
        <taxon>Actinomycetes</taxon>
        <taxon>Kitasatosporales</taxon>
        <taxon>Streptomycetaceae</taxon>
        <taxon>Streptodolium</taxon>
    </lineage>
</organism>
<dbReference type="InterPro" id="IPR023606">
    <property type="entry name" value="CoA-Trfase_III_dom_1_sf"/>
</dbReference>
<evidence type="ECO:0000313" key="2">
    <source>
        <dbReference type="EMBL" id="MEU8137612.1"/>
    </source>
</evidence>
<dbReference type="SUPFAM" id="SSF89796">
    <property type="entry name" value="CoA-transferase family III (CaiB/BaiF)"/>
    <property type="match status" value="1"/>
</dbReference>
<proteinExistence type="predicted"/>
<dbReference type="Pfam" id="PF02515">
    <property type="entry name" value="CoA_transf_3"/>
    <property type="match status" value="1"/>
</dbReference>
<keyword evidence="2" id="KW-0808">Transferase</keyword>
<keyword evidence="3" id="KW-1185">Reference proteome</keyword>
<dbReference type="InterPro" id="IPR044855">
    <property type="entry name" value="CoA-Trfase_III_dom3_sf"/>
</dbReference>
<evidence type="ECO:0000256" key="1">
    <source>
        <dbReference type="SAM" id="MobiDB-lite"/>
    </source>
</evidence>
<gene>
    <name evidence="2" type="ORF">AB0C36_29375</name>
</gene>
<reference evidence="2 3" key="1">
    <citation type="submission" date="2024-06" db="EMBL/GenBank/DDBJ databases">
        <title>The Natural Products Discovery Center: Release of the First 8490 Sequenced Strains for Exploring Actinobacteria Biosynthetic Diversity.</title>
        <authorList>
            <person name="Kalkreuter E."/>
            <person name="Kautsar S.A."/>
            <person name="Yang D."/>
            <person name="Bader C.D."/>
            <person name="Teijaro C.N."/>
            <person name="Fluegel L."/>
            <person name="Davis C.M."/>
            <person name="Simpson J.R."/>
            <person name="Lauterbach L."/>
            <person name="Steele A.D."/>
            <person name="Gui C."/>
            <person name="Meng S."/>
            <person name="Li G."/>
            <person name="Viehrig K."/>
            <person name="Ye F."/>
            <person name="Su P."/>
            <person name="Kiefer A.F."/>
            <person name="Nichols A."/>
            <person name="Cepeda A.J."/>
            <person name="Yan W."/>
            <person name="Fan B."/>
            <person name="Jiang Y."/>
            <person name="Adhikari A."/>
            <person name="Zheng C.-J."/>
            <person name="Schuster L."/>
            <person name="Cowan T.M."/>
            <person name="Smanski M.J."/>
            <person name="Chevrette M.G."/>
            <person name="De Carvalho L.P.S."/>
            <person name="Shen B."/>
        </authorList>
    </citation>
    <scope>NUCLEOTIDE SEQUENCE [LARGE SCALE GENOMIC DNA]</scope>
    <source>
        <strain evidence="2 3">NPDC048946</strain>
    </source>
</reference>
<dbReference type="RefSeq" id="WP_358359765.1">
    <property type="nucleotide sequence ID" value="NZ_JBEZFP010000094.1"/>
</dbReference>
<sequence>MPTADGSLVVGATSDRQFAALCAAVGVPDLPADPSSPATRRGRRTATNSPGLARRRLSYRSLPRRGAPALLGGHTEEILAALRPRDRGSVRRRRGHR</sequence>